<evidence type="ECO:0000256" key="7">
    <source>
        <dbReference type="SAM" id="Phobius"/>
    </source>
</evidence>
<sequence>MSLKTNWRYLLQIFLSFFKIGPVTFGGGYAMIPMIEREVVQKRKWVKTKEVSEIFAIAESVPGAIAINSATFIGYRLAGVKGAIIAMTGVLLPTFLIVVALSILFLFIKDNPFVESAFVGIRAAIVALIAFAAYKIGLTAIYDKTTLVITILTAAILYFLHIHPVLIIVGGIGLGIAVVNVKKLLGYATRLDRNDK</sequence>
<feature type="transmembrane region" description="Helical" evidence="7">
    <location>
        <begin position="53"/>
        <end position="77"/>
    </location>
</feature>
<organism evidence="8 9">
    <name type="scientific">Gracilibacillus salitolerans</name>
    <dbReference type="NCBI Taxonomy" id="2663022"/>
    <lineage>
        <taxon>Bacteria</taxon>
        <taxon>Bacillati</taxon>
        <taxon>Bacillota</taxon>
        <taxon>Bacilli</taxon>
        <taxon>Bacillales</taxon>
        <taxon>Bacillaceae</taxon>
        <taxon>Gracilibacillus</taxon>
    </lineage>
</organism>
<feature type="transmembrane region" description="Helical" evidence="7">
    <location>
        <begin position="83"/>
        <end position="107"/>
    </location>
</feature>
<keyword evidence="3" id="KW-1003">Cell membrane</keyword>
<evidence type="ECO:0000313" key="8">
    <source>
        <dbReference type="EMBL" id="QGH35795.1"/>
    </source>
</evidence>
<comment type="similarity">
    <text evidence="2">Belongs to the chromate ion transporter (CHR) (TC 2.A.51) family.</text>
</comment>
<keyword evidence="4 7" id="KW-0812">Transmembrane</keyword>
<dbReference type="Pfam" id="PF02417">
    <property type="entry name" value="Chromate_transp"/>
    <property type="match status" value="1"/>
</dbReference>
<dbReference type="InterPro" id="IPR052518">
    <property type="entry name" value="CHR_Transporter"/>
</dbReference>
<evidence type="ECO:0000313" key="9">
    <source>
        <dbReference type="Proteomes" id="UP000339690"/>
    </source>
</evidence>
<dbReference type="AlphaFoldDB" id="A0A5Q2TM96"/>
<dbReference type="GO" id="GO:0005886">
    <property type="term" value="C:plasma membrane"/>
    <property type="evidence" value="ECO:0007669"/>
    <property type="project" value="UniProtKB-SubCell"/>
</dbReference>
<keyword evidence="6 7" id="KW-0472">Membrane</keyword>
<evidence type="ECO:0000256" key="3">
    <source>
        <dbReference type="ARBA" id="ARBA00022475"/>
    </source>
</evidence>
<keyword evidence="5 7" id="KW-1133">Transmembrane helix</keyword>
<feature type="transmembrane region" description="Helical" evidence="7">
    <location>
        <begin position="12"/>
        <end position="32"/>
    </location>
</feature>
<name>A0A5Q2TM96_9BACI</name>
<evidence type="ECO:0000256" key="5">
    <source>
        <dbReference type="ARBA" id="ARBA00022989"/>
    </source>
</evidence>
<dbReference type="Proteomes" id="UP000339690">
    <property type="component" value="Chromosome"/>
</dbReference>
<gene>
    <name evidence="8" type="ORF">GI584_17820</name>
</gene>
<dbReference type="EMBL" id="CP045915">
    <property type="protein sequence ID" value="QGH35795.1"/>
    <property type="molecule type" value="Genomic_DNA"/>
</dbReference>
<evidence type="ECO:0000256" key="2">
    <source>
        <dbReference type="ARBA" id="ARBA00005262"/>
    </source>
</evidence>
<dbReference type="RefSeq" id="WP_153792057.1">
    <property type="nucleotide sequence ID" value="NZ_CP045915.1"/>
</dbReference>
<keyword evidence="9" id="KW-1185">Reference proteome</keyword>
<comment type="subcellular location">
    <subcellularLocation>
        <location evidence="1">Cell membrane</location>
        <topology evidence="1">Multi-pass membrane protein</topology>
    </subcellularLocation>
</comment>
<dbReference type="GO" id="GO:0015109">
    <property type="term" value="F:chromate transmembrane transporter activity"/>
    <property type="evidence" value="ECO:0007669"/>
    <property type="project" value="InterPro"/>
</dbReference>
<protein>
    <submittedName>
        <fullName evidence="8">Chromate transporter</fullName>
    </submittedName>
</protein>
<feature type="transmembrane region" description="Helical" evidence="7">
    <location>
        <begin position="148"/>
        <end position="181"/>
    </location>
</feature>
<proteinExistence type="inferred from homology"/>
<dbReference type="InterPro" id="IPR003370">
    <property type="entry name" value="Chromate_transpt"/>
</dbReference>
<dbReference type="KEGG" id="grc:GI584_17820"/>
<evidence type="ECO:0000256" key="1">
    <source>
        <dbReference type="ARBA" id="ARBA00004651"/>
    </source>
</evidence>
<dbReference type="PANTHER" id="PTHR43663:SF2">
    <property type="entry name" value="CHROMATE TRANSPORT PROTEIN-RELATED"/>
    <property type="match status" value="1"/>
</dbReference>
<dbReference type="PANTHER" id="PTHR43663">
    <property type="entry name" value="CHROMATE TRANSPORT PROTEIN-RELATED"/>
    <property type="match status" value="1"/>
</dbReference>
<reference evidence="8 9" key="1">
    <citation type="submission" date="2019-11" db="EMBL/GenBank/DDBJ databases">
        <title>Gracilibacillus salitolerans sp. nov., a moderate halophile isolated from a saline soil in northwest China.</title>
        <authorList>
            <person name="Gan L."/>
        </authorList>
    </citation>
    <scope>NUCLEOTIDE SEQUENCE [LARGE SCALE GENOMIC DNA]</scope>
    <source>
        <strain evidence="8 9">SCU50</strain>
    </source>
</reference>
<evidence type="ECO:0000256" key="4">
    <source>
        <dbReference type="ARBA" id="ARBA00022692"/>
    </source>
</evidence>
<feature type="transmembrane region" description="Helical" evidence="7">
    <location>
        <begin position="119"/>
        <end position="142"/>
    </location>
</feature>
<evidence type="ECO:0000256" key="6">
    <source>
        <dbReference type="ARBA" id="ARBA00023136"/>
    </source>
</evidence>
<accession>A0A5Q2TM96</accession>